<proteinExistence type="predicted"/>
<feature type="region of interest" description="Disordered" evidence="1">
    <location>
        <begin position="29"/>
        <end position="87"/>
    </location>
</feature>
<accession>A0AAV5GCS4</accession>
<reference evidence="2 3" key="1">
    <citation type="submission" date="2021-12" db="EMBL/GenBank/DDBJ databases">
        <title>High titer production of polyol ester of fatty acids by Rhodotorula paludigena BS15 towards product separation-free biomass refinery.</title>
        <authorList>
            <person name="Mano J."/>
            <person name="Ono H."/>
            <person name="Tanaka T."/>
            <person name="Naito K."/>
            <person name="Sushida H."/>
            <person name="Ike M."/>
            <person name="Tokuyasu K."/>
            <person name="Kitaoka M."/>
        </authorList>
    </citation>
    <scope>NUCLEOTIDE SEQUENCE [LARGE SCALE GENOMIC DNA]</scope>
    <source>
        <strain evidence="2 3">BS15</strain>
    </source>
</reference>
<organism evidence="2 3">
    <name type="scientific">Rhodotorula paludigena</name>
    <dbReference type="NCBI Taxonomy" id="86838"/>
    <lineage>
        <taxon>Eukaryota</taxon>
        <taxon>Fungi</taxon>
        <taxon>Dikarya</taxon>
        <taxon>Basidiomycota</taxon>
        <taxon>Pucciniomycotina</taxon>
        <taxon>Microbotryomycetes</taxon>
        <taxon>Sporidiobolales</taxon>
        <taxon>Sporidiobolaceae</taxon>
        <taxon>Rhodotorula</taxon>
    </lineage>
</organism>
<dbReference type="EMBL" id="BQKY01000002">
    <property type="protein sequence ID" value="GJN88269.1"/>
    <property type="molecule type" value="Genomic_DNA"/>
</dbReference>
<evidence type="ECO:0000256" key="1">
    <source>
        <dbReference type="SAM" id="MobiDB-lite"/>
    </source>
</evidence>
<dbReference type="Proteomes" id="UP001342314">
    <property type="component" value="Unassembled WGS sequence"/>
</dbReference>
<keyword evidence="3" id="KW-1185">Reference proteome</keyword>
<evidence type="ECO:0000313" key="2">
    <source>
        <dbReference type="EMBL" id="GJN88269.1"/>
    </source>
</evidence>
<comment type="caution">
    <text evidence="2">The sequence shown here is derived from an EMBL/GenBank/DDBJ whole genome shotgun (WGS) entry which is preliminary data.</text>
</comment>
<evidence type="ECO:0000313" key="3">
    <source>
        <dbReference type="Proteomes" id="UP001342314"/>
    </source>
</evidence>
<protein>
    <submittedName>
        <fullName evidence="2">Uncharacterized protein</fullName>
    </submittedName>
</protein>
<sequence>MATTITTAAAAAAEGGIPTSVLRLRGEQLVEEHSARRQETAPLDQEGRRSDREYRAPYDGPNPASWPEGRGVPHYRPLRRNEAATRPLGASTDQRIFVTLMMTGVFVLGRVHGAWTSTVGRVADLWEYPIGGQF</sequence>
<name>A0AAV5GCS4_9BASI</name>
<gene>
    <name evidence="2" type="ORF">Rhopal_001234-T1</name>
</gene>
<dbReference type="AlphaFoldDB" id="A0AAV5GCS4"/>
<feature type="compositionally biased region" description="Basic and acidic residues" evidence="1">
    <location>
        <begin position="29"/>
        <end position="56"/>
    </location>
</feature>